<evidence type="ECO:0000313" key="2">
    <source>
        <dbReference type="Proteomes" id="UP000603453"/>
    </source>
</evidence>
<comment type="caution">
    <text evidence="1">The sequence shown here is derived from an EMBL/GenBank/DDBJ whole genome shotgun (WGS) entry which is preliminary data.</text>
</comment>
<sequence length="74" mass="8083">MVKPDNGIILPSVEIRNTPTLVPLSSFTDPEFVMTVFKADLITALNPEAQNTRSERTNYNASLGVLGPKQVLVL</sequence>
<reference evidence="1" key="1">
    <citation type="submission" date="2020-12" db="EMBL/GenBank/DDBJ databases">
        <title>Metabolic potential, ecology and presence of endohyphal bacteria is reflected in genomic diversity of Mucoromycotina.</title>
        <authorList>
            <person name="Muszewska A."/>
            <person name="Okrasinska A."/>
            <person name="Steczkiewicz K."/>
            <person name="Drgas O."/>
            <person name="Orlowska M."/>
            <person name="Perlinska-Lenart U."/>
            <person name="Aleksandrzak-Piekarczyk T."/>
            <person name="Szatraj K."/>
            <person name="Zielenkiewicz U."/>
            <person name="Pilsyk S."/>
            <person name="Malc E."/>
            <person name="Mieczkowski P."/>
            <person name="Kruszewska J.S."/>
            <person name="Biernat P."/>
            <person name="Pawlowska J."/>
        </authorList>
    </citation>
    <scope>NUCLEOTIDE SEQUENCE</scope>
    <source>
        <strain evidence="1">WA0000017839</strain>
    </source>
</reference>
<name>A0A8H7RBT3_9FUNG</name>
<dbReference type="EMBL" id="JAEPRD010000025">
    <property type="protein sequence ID" value="KAG2207417.1"/>
    <property type="molecule type" value="Genomic_DNA"/>
</dbReference>
<evidence type="ECO:0000313" key="1">
    <source>
        <dbReference type="EMBL" id="KAG2207417.1"/>
    </source>
</evidence>
<proteinExistence type="predicted"/>
<gene>
    <name evidence="1" type="ORF">INT47_006892</name>
</gene>
<dbReference type="Proteomes" id="UP000603453">
    <property type="component" value="Unassembled WGS sequence"/>
</dbReference>
<keyword evidence="2" id="KW-1185">Reference proteome</keyword>
<dbReference type="AlphaFoldDB" id="A0A8H7RBT3"/>
<organism evidence="1 2">
    <name type="scientific">Mucor saturninus</name>
    <dbReference type="NCBI Taxonomy" id="64648"/>
    <lineage>
        <taxon>Eukaryota</taxon>
        <taxon>Fungi</taxon>
        <taxon>Fungi incertae sedis</taxon>
        <taxon>Mucoromycota</taxon>
        <taxon>Mucoromycotina</taxon>
        <taxon>Mucoromycetes</taxon>
        <taxon>Mucorales</taxon>
        <taxon>Mucorineae</taxon>
        <taxon>Mucoraceae</taxon>
        <taxon>Mucor</taxon>
    </lineage>
</organism>
<accession>A0A8H7RBT3</accession>
<protein>
    <submittedName>
        <fullName evidence="1">Uncharacterized protein</fullName>
    </submittedName>
</protein>